<name>A0A7W7AJ62_9SPHN</name>
<comment type="caution">
    <text evidence="3">The sequence shown here is derived from an EMBL/GenBank/DDBJ whole genome shotgun (WGS) entry which is preliminary data.</text>
</comment>
<dbReference type="InterPro" id="IPR058530">
    <property type="entry name" value="Baseplate_J-like_C"/>
</dbReference>
<dbReference type="EMBL" id="JACHNY010000004">
    <property type="protein sequence ID" value="MBB4618007.1"/>
    <property type="molecule type" value="Genomic_DNA"/>
</dbReference>
<dbReference type="RefSeq" id="WP_184114414.1">
    <property type="nucleotide sequence ID" value="NZ_JACHNY010000004.1"/>
</dbReference>
<evidence type="ECO:0000259" key="1">
    <source>
        <dbReference type="Pfam" id="PF26078"/>
    </source>
</evidence>
<evidence type="ECO:0000313" key="3">
    <source>
        <dbReference type="EMBL" id="MBB4618007.1"/>
    </source>
</evidence>
<evidence type="ECO:0000259" key="2">
    <source>
        <dbReference type="Pfam" id="PF26079"/>
    </source>
</evidence>
<protein>
    <submittedName>
        <fullName evidence="3">Phage-related baseplate assembly protein</fullName>
    </submittedName>
</protein>
<dbReference type="InterPro" id="IPR058531">
    <property type="entry name" value="Baseplate_J_M"/>
</dbReference>
<dbReference type="Proteomes" id="UP000574769">
    <property type="component" value="Unassembled WGS sequence"/>
</dbReference>
<proteinExistence type="predicted"/>
<dbReference type="PANTHER" id="PTHR35862:SF1">
    <property type="entry name" value="FELS-2 PROPHAGE PROTEIN"/>
    <property type="match status" value="1"/>
</dbReference>
<feature type="domain" description="Baseplate J-like central" evidence="1">
    <location>
        <begin position="135"/>
        <end position="207"/>
    </location>
</feature>
<feature type="domain" description="Baseplate J-like C-terminal" evidence="2">
    <location>
        <begin position="213"/>
        <end position="293"/>
    </location>
</feature>
<dbReference type="InterPro" id="IPR052726">
    <property type="entry name" value="Phage_Baseplate_Hub"/>
</dbReference>
<sequence length="300" mass="31524">MASDSAAFTPVDLSRLPAPQVIETLSFDAIYDDNLASLLALVPDFDATIESDPAVKLLQLVAYREMLLRAKINDAARAVMPAFAVGADLDQLAALLGVARLTRDPGDPARGVPAVMETDDEFRRRLVLAPEGYSVAGPEGAYIFHALSADPAVLDASATSPTPGRVVVTILSRLDDGTASAALVAAVMAYLSDDTRRPMTDALTVQPATIIRYAIDATIRTFDGPDASIVLKTARARLDDYVAACHRLGRDVARSGILAALHVEGVVSVQLAAPAADIPVDRTQAPWCSGIAITHAGIGE</sequence>
<evidence type="ECO:0000313" key="4">
    <source>
        <dbReference type="Proteomes" id="UP000574769"/>
    </source>
</evidence>
<organism evidence="3 4">
    <name type="scientific">Sphingomonas abaci</name>
    <dbReference type="NCBI Taxonomy" id="237611"/>
    <lineage>
        <taxon>Bacteria</taxon>
        <taxon>Pseudomonadati</taxon>
        <taxon>Pseudomonadota</taxon>
        <taxon>Alphaproteobacteria</taxon>
        <taxon>Sphingomonadales</taxon>
        <taxon>Sphingomonadaceae</taxon>
        <taxon>Sphingomonas</taxon>
    </lineage>
</organism>
<dbReference type="PIRSF" id="PIRSF020481">
    <property type="entry name" value="BAP"/>
    <property type="match status" value="1"/>
</dbReference>
<dbReference type="InterPro" id="IPR014507">
    <property type="entry name" value="Baseplate_assembly_J_pred"/>
</dbReference>
<dbReference type="Pfam" id="PF26079">
    <property type="entry name" value="Baseplate_J_C"/>
    <property type="match status" value="1"/>
</dbReference>
<dbReference type="AlphaFoldDB" id="A0A7W7AJ62"/>
<dbReference type="PANTHER" id="PTHR35862">
    <property type="entry name" value="FELS-2 PROPHAGE PROTEIN"/>
    <property type="match status" value="1"/>
</dbReference>
<reference evidence="3 4" key="1">
    <citation type="submission" date="2020-08" db="EMBL/GenBank/DDBJ databases">
        <title>Genomic Encyclopedia of Type Strains, Phase IV (KMG-IV): sequencing the most valuable type-strain genomes for metagenomic binning, comparative biology and taxonomic classification.</title>
        <authorList>
            <person name="Goeker M."/>
        </authorList>
    </citation>
    <scope>NUCLEOTIDE SEQUENCE [LARGE SCALE GENOMIC DNA]</scope>
    <source>
        <strain evidence="3 4">DSM 15867</strain>
    </source>
</reference>
<accession>A0A7W7AJ62</accession>
<keyword evidence="4" id="KW-1185">Reference proteome</keyword>
<dbReference type="Pfam" id="PF26078">
    <property type="entry name" value="Baseplate_J_M"/>
    <property type="match status" value="1"/>
</dbReference>
<gene>
    <name evidence="3" type="ORF">GGQ96_002143</name>
</gene>